<gene>
    <name evidence="3" type="ORF">QYF61_013659</name>
</gene>
<dbReference type="InterPro" id="IPR000477">
    <property type="entry name" value="RT_dom"/>
</dbReference>
<reference evidence="3 4" key="1">
    <citation type="journal article" date="2023" name="J. Hered.">
        <title>Chromosome-level genome of the wood stork (Mycteria americana) provides insight into avian chromosome evolution.</title>
        <authorList>
            <person name="Flamio R. Jr."/>
            <person name="Ramstad K.M."/>
        </authorList>
    </citation>
    <scope>NUCLEOTIDE SEQUENCE [LARGE SCALE GENOMIC DNA]</scope>
    <source>
        <strain evidence="3">JAX WOST 10</strain>
    </source>
</reference>
<dbReference type="PANTHER" id="PTHR33332">
    <property type="entry name" value="REVERSE TRANSCRIPTASE DOMAIN-CONTAINING PROTEIN"/>
    <property type="match status" value="1"/>
</dbReference>
<feature type="region of interest" description="Disordered" evidence="1">
    <location>
        <begin position="213"/>
        <end position="262"/>
    </location>
</feature>
<evidence type="ECO:0000313" key="3">
    <source>
        <dbReference type="EMBL" id="KAK4818453.1"/>
    </source>
</evidence>
<dbReference type="EMBL" id="JAUNZN010000007">
    <property type="protein sequence ID" value="KAK4818453.1"/>
    <property type="molecule type" value="Genomic_DNA"/>
</dbReference>
<feature type="domain" description="Reverse transcriptase" evidence="2">
    <location>
        <begin position="1"/>
        <end position="190"/>
    </location>
</feature>
<dbReference type="AlphaFoldDB" id="A0AAN7NWT6"/>
<dbReference type="PROSITE" id="PS50878">
    <property type="entry name" value="RT_POL"/>
    <property type="match status" value="1"/>
</dbReference>
<evidence type="ECO:0000313" key="4">
    <source>
        <dbReference type="Proteomes" id="UP001333110"/>
    </source>
</evidence>
<evidence type="ECO:0000256" key="1">
    <source>
        <dbReference type="SAM" id="MobiDB-lite"/>
    </source>
</evidence>
<dbReference type="CDD" id="cd01650">
    <property type="entry name" value="RT_nLTR_like"/>
    <property type="match status" value="1"/>
</dbReference>
<dbReference type="Pfam" id="PF00078">
    <property type="entry name" value="RVT_1"/>
    <property type="match status" value="2"/>
</dbReference>
<protein>
    <recommendedName>
        <fullName evidence="2">Reverse transcriptase domain-containing protein</fullName>
    </recommendedName>
</protein>
<keyword evidence="4" id="KW-1185">Reference proteome</keyword>
<proteinExistence type="predicted"/>
<dbReference type="SUPFAM" id="SSF56672">
    <property type="entry name" value="DNA/RNA polymerases"/>
    <property type="match status" value="2"/>
</dbReference>
<accession>A0AAN7NWT6</accession>
<organism evidence="3 4">
    <name type="scientific">Mycteria americana</name>
    <name type="common">Wood stork</name>
    <dbReference type="NCBI Taxonomy" id="33587"/>
    <lineage>
        <taxon>Eukaryota</taxon>
        <taxon>Metazoa</taxon>
        <taxon>Chordata</taxon>
        <taxon>Craniata</taxon>
        <taxon>Vertebrata</taxon>
        <taxon>Euteleostomi</taxon>
        <taxon>Archelosauria</taxon>
        <taxon>Archosauria</taxon>
        <taxon>Dinosauria</taxon>
        <taxon>Saurischia</taxon>
        <taxon>Theropoda</taxon>
        <taxon>Coelurosauria</taxon>
        <taxon>Aves</taxon>
        <taxon>Neognathae</taxon>
        <taxon>Neoaves</taxon>
        <taxon>Aequornithes</taxon>
        <taxon>Ciconiiformes</taxon>
        <taxon>Ciconiidae</taxon>
        <taxon>Mycteria</taxon>
    </lineage>
</organism>
<comment type="caution">
    <text evidence="3">The sequence shown here is derived from an EMBL/GenBank/DDBJ whole genome shotgun (WGS) entry which is preliminary data.</text>
</comment>
<sequence>MQMPPQLATRGKSCLTNLVAFYDGVTMSADKGRAMDVVYLDFCKAFDMVPHNILLSKLERYGFDEWAVQWIRNWLDGRIQRAVVNGSMSRWRSVTSGVPQGSILGPVLFNIFINDIDSGIECTLSKFADDTKLSEEIFYNEGGETLDQVAQRGGRRPIPGHIQGSLVTSASPVSEAALRVPPQQELGMLIICCDIPPPPCLRKTGGINLRTQKASGRSFTPDSKGEVDNIRLPREKLRDDVPRLEGAGASEGTQPVSPRCQPVSLTSVPGKVMEQIILSAITWHVEDNQGIKPSQHGLRKGRSCLTNLISFYDKMTHLVDEGKAVDVVYLDFSKAFDMVSHSILLEKLAAHGLDGCTLRWVKNWLDGQAQRVVVNGVYSSWRPVTSGPVLGPVLFNIFINDLDKGIECTLSKFADDTKLCGSVDLLEGRQALQRDLDRLDRWAEVNCMRFNKAKCKVLHLGHRNPMPCYRLGEEWLESCPAEKDLGVLVDSRLNMSQQCAQVAKKANGILACIKNSVASRTREVIVPLYSALVRLHLEYCVQFWAPHYKRDIEVLERVQRRATKLVKGLEQKSYEERLRELGLFSLEKRRLRGDLMALYNYLKGGCREVGVGLFSQVTSDRTRGNGLKLRQGRFRLDIRKFFFTERVVKHWNRLPREVVELLSLEGFKRRLDEVLRDMV</sequence>
<dbReference type="InterPro" id="IPR043502">
    <property type="entry name" value="DNA/RNA_pol_sf"/>
</dbReference>
<evidence type="ECO:0000259" key="2">
    <source>
        <dbReference type="PROSITE" id="PS50878"/>
    </source>
</evidence>
<name>A0AAN7NWT6_MYCAM</name>
<dbReference type="Proteomes" id="UP001333110">
    <property type="component" value="Unassembled WGS sequence"/>
</dbReference>
<feature type="compositionally biased region" description="Basic and acidic residues" evidence="1">
    <location>
        <begin position="223"/>
        <end position="243"/>
    </location>
</feature>